<proteinExistence type="predicted"/>
<comment type="caution">
    <text evidence="2">The sequence shown here is derived from an EMBL/GenBank/DDBJ whole genome shotgun (WGS) entry which is preliminary data.</text>
</comment>
<evidence type="ECO:0000313" key="2">
    <source>
        <dbReference type="EMBL" id="CAK0882449.1"/>
    </source>
</evidence>
<keyword evidence="1" id="KW-0812">Transmembrane</keyword>
<dbReference type="EMBL" id="CAUYUJ010018296">
    <property type="protein sequence ID" value="CAK0882449.1"/>
    <property type="molecule type" value="Genomic_DNA"/>
</dbReference>
<evidence type="ECO:0000256" key="1">
    <source>
        <dbReference type="SAM" id="Phobius"/>
    </source>
</evidence>
<gene>
    <name evidence="2" type="ORF">PCOR1329_LOCUS64969</name>
</gene>
<keyword evidence="1" id="KW-1133">Transmembrane helix</keyword>
<keyword evidence="1" id="KW-0472">Membrane</keyword>
<feature type="transmembrane region" description="Helical" evidence="1">
    <location>
        <begin position="97"/>
        <end position="117"/>
    </location>
</feature>
<dbReference type="Proteomes" id="UP001189429">
    <property type="component" value="Unassembled WGS sequence"/>
</dbReference>
<organism evidence="2 3">
    <name type="scientific">Prorocentrum cordatum</name>
    <dbReference type="NCBI Taxonomy" id="2364126"/>
    <lineage>
        <taxon>Eukaryota</taxon>
        <taxon>Sar</taxon>
        <taxon>Alveolata</taxon>
        <taxon>Dinophyceae</taxon>
        <taxon>Prorocentrales</taxon>
        <taxon>Prorocentraceae</taxon>
        <taxon>Prorocentrum</taxon>
    </lineage>
</organism>
<protein>
    <recommendedName>
        <fullName evidence="4">Solute carrier family 40 protein</fullName>
    </recommendedName>
</protein>
<sequence>SPPPSPLPFPPLTPPLPCCRCVDFVPLRGGAMGRGCPWLLAVVLIATASHAGVGRCLDEDERILGSPFVSTIVVEANAWDSSMIAASIGRILIEELLGYRVVIAASLLLLTFLVVAARCDIVQRRGA</sequence>
<reference evidence="2" key="1">
    <citation type="submission" date="2023-10" db="EMBL/GenBank/DDBJ databases">
        <authorList>
            <person name="Chen Y."/>
            <person name="Shah S."/>
            <person name="Dougan E. K."/>
            <person name="Thang M."/>
            <person name="Chan C."/>
        </authorList>
    </citation>
    <scope>NUCLEOTIDE SEQUENCE [LARGE SCALE GENOMIC DNA]</scope>
</reference>
<evidence type="ECO:0000313" key="3">
    <source>
        <dbReference type="Proteomes" id="UP001189429"/>
    </source>
</evidence>
<name>A0ABN9W8D7_9DINO</name>
<evidence type="ECO:0008006" key="4">
    <source>
        <dbReference type="Google" id="ProtNLM"/>
    </source>
</evidence>
<accession>A0ABN9W8D7</accession>
<feature type="non-terminal residue" evidence="2">
    <location>
        <position position="1"/>
    </location>
</feature>
<keyword evidence="3" id="KW-1185">Reference proteome</keyword>